<evidence type="ECO:0000256" key="1">
    <source>
        <dbReference type="SAM" id="MobiDB-lite"/>
    </source>
</evidence>
<feature type="compositionally biased region" description="Polar residues" evidence="1">
    <location>
        <begin position="1"/>
        <end position="18"/>
    </location>
</feature>
<gene>
    <name evidence="2" type="ORF">M0R45_008745</name>
</gene>
<dbReference type="EMBL" id="JBEDUW010000002">
    <property type="protein sequence ID" value="KAK9943126.1"/>
    <property type="molecule type" value="Genomic_DNA"/>
</dbReference>
<organism evidence="2 3">
    <name type="scientific">Rubus argutus</name>
    <name type="common">Southern blackberry</name>
    <dbReference type="NCBI Taxonomy" id="59490"/>
    <lineage>
        <taxon>Eukaryota</taxon>
        <taxon>Viridiplantae</taxon>
        <taxon>Streptophyta</taxon>
        <taxon>Embryophyta</taxon>
        <taxon>Tracheophyta</taxon>
        <taxon>Spermatophyta</taxon>
        <taxon>Magnoliopsida</taxon>
        <taxon>eudicotyledons</taxon>
        <taxon>Gunneridae</taxon>
        <taxon>Pentapetalae</taxon>
        <taxon>rosids</taxon>
        <taxon>fabids</taxon>
        <taxon>Rosales</taxon>
        <taxon>Rosaceae</taxon>
        <taxon>Rosoideae</taxon>
        <taxon>Rosoideae incertae sedis</taxon>
        <taxon>Rubus</taxon>
    </lineage>
</organism>
<accession>A0AAW1Y1M7</accession>
<feature type="region of interest" description="Disordered" evidence="1">
    <location>
        <begin position="1"/>
        <end position="117"/>
    </location>
</feature>
<comment type="caution">
    <text evidence="2">The sequence shown here is derived from an EMBL/GenBank/DDBJ whole genome shotgun (WGS) entry which is preliminary data.</text>
</comment>
<reference evidence="2 3" key="1">
    <citation type="journal article" date="2023" name="G3 (Bethesda)">
        <title>A chromosome-length genome assembly and annotation of blackberry (Rubus argutus, cv. 'Hillquist').</title>
        <authorList>
            <person name="Bruna T."/>
            <person name="Aryal R."/>
            <person name="Dudchenko O."/>
            <person name="Sargent D.J."/>
            <person name="Mead D."/>
            <person name="Buti M."/>
            <person name="Cavallini A."/>
            <person name="Hytonen T."/>
            <person name="Andres J."/>
            <person name="Pham M."/>
            <person name="Weisz D."/>
            <person name="Mascagni F."/>
            <person name="Usai G."/>
            <person name="Natali L."/>
            <person name="Bassil N."/>
            <person name="Fernandez G.E."/>
            <person name="Lomsadze A."/>
            <person name="Armour M."/>
            <person name="Olukolu B."/>
            <person name="Poorten T."/>
            <person name="Britton C."/>
            <person name="Davik J."/>
            <person name="Ashrafi H."/>
            <person name="Aiden E.L."/>
            <person name="Borodovsky M."/>
            <person name="Worthington M."/>
        </authorList>
    </citation>
    <scope>NUCLEOTIDE SEQUENCE [LARGE SCALE GENOMIC DNA]</scope>
    <source>
        <strain evidence="2">PI 553951</strain>
    </source>
</reference>
<protein>
    <submittedName>
        <fullName evidence="2">Uncharacterized protein</fullName>
    </submittedName>
</protein>
<name>A0AAW1Y1M7_RUBAR</name>
<dbReference type="AlphaFoldDB" id="A0AAW1Y1M7"/>
<feature type="compositionally biased region" description="Basic and acidic residues" evidence="1">
    <location>
        <begin position="72"/>
        <end position="90"/>
    </location>
</feature>
<sequence length="117" mass="12169">MMNSQSNNTPENTQNSTPNGPPCPNALPIEPSLTQLGTATPAVPLAPTPPTALNEKKRKPAKNASDVWQHFNRVDVAEGEDPRCTSEQKKGQSGSSGATQGGTEAGGSSQVTDLTKD</sequence>
<evidence type="ECO:0000313" key="3">
    <source>
        <dbReference type="Proteomes" id="UP001457282"/>
    </source>
</evidence>
<evidence type="ECO:0000313" key="2">
    <source>
        <dbReference type="EMBL" id="KAK9943126.1"/>
    </source>
</evidence>
<dbReference type="Proteomes" id="UP001457282">
    <property type="component" value="Unassembled WGS sequence"/>
</dbReference>
<proteinExistence type="predicted"/>
<keyword evidence="3" id="KW-1185">Reference proteome</keyword>